<reference evidence="2" key="1">
    <citation type="journal article" date="2017" name="Nat. Ecol. Evol.">
        <title>Genome expansion and lineage-specific genetic innovations in the forest pathogenic fungi Armillaria.</title>
        <authorList>
            <person name="Sipos G."/>
            <person name="Prasanna A.N."/>
            <person name="Walter M.C."/>
            <person name="O'Connor E."/>
            <person name="Balint B."/>
            <person name="Krizsan K."/>
            <person name="Kiss B."/>
            <person name="Hess J."/>
            <person name="Varga T."/>
            <person name="Slot J."/>
            <person name="Riley R."/>
            <person name="Boka B."/>
            <person name="Rigling D."/>
            <person name="Barry K."/>
            <person name="Lee J."/>
            <person name="Mihaltcheva S."/>
            <person name="LaButti K."/>
            <person name="Lipzen A."/>
            <person name="Waldron R."/>
            <person name="Moloney N.M."/>
            <person name="Sperisen C."/>
            <person name="Kredics L."/>
            <person name="Vagvoelgyi C."/>
            <person name="Patrignani A."/>
            <person name="Fitzpatrick D."/>
            <person name="Nagy I."/>
            <person name="Doyle S."/>
            <person name="Anderson J.B."/>
            <person name="Grigoriev I.V."/>
            <person name="Gueldener U."/>
            <person name="Muensterkoetter M."/>
            <person name="Nagy L.G."/>
        </authorList>
    </citation>
    <scope>NUCLEOTIDE SEQUENCE [LARGE SCALE GENOMIC DNA]</scope>
    <source>
        <strain evidence="2">28-4</strain>
    </source>
</reference>
<dbReference type="AlphaFoldDB" id="A0A2H3BPU4"/>
<proteinExistence type="predicted"/>
<evidence type="ECO:0000313" key="2">
    <source>
        <dbReference type="Proteomes" id="UP000218334"/>
    </source>
</evidence>
<gene>
    <name evidence="1" type="ORF">ARMSODRAFT_977957</name>
</gene>
<name>A0A2H3BPU4_9AGAR</name>
<keyword evidence="2" id="KW-1185">Reference proteome</keyword>
<organism evidence="1 2">
    <name type="scientific">Armillaria solidipes</name>
    <dbReference type="NCBI Taxonomy" id="1076256"/>
    <lineage>
        <taxon>Eukaryota</taxon>
        <taxon>Fungi</taxon>
        <taxon>Dikarya</taxon>
        <taxon>Basidiomycota</taxon>
        <taxon>Agaricomycotina</taxon>
        <taxon>Agaricomycetes</taxon>
        <taxon>Agaricomycetidae</taxon>
        <taxon>Agaricales</taxon>
        <taxon>Marasmiineae</taxon>
        <taxon>Physalacriaceae</taxon>
        <taxon>Armillaria</taxon>
    </lineage>
</organism>
<accession>A0A2H3BPU4</accession>
<dbReference type="EMBL" id="KZ293443">
    <property type="protein sequence ID" value="PBK65893.1"/>
    <property type="molecule type" value="Genomic_DNA"/>
</dbReference>
<dbReference type="Proteomes" id="UP000218334">
    <property type="component" value="Unassembled WGS sequence"/>
</dbReference>
<evidence type="ECO:0000313" key="1">
    <source>
        <dbReference type="EMBL" id="PBK65893.1"/>
    </source>
</evidence>
<protein>
    <submittedName>
        <fullName evidence="1">Uncharacterized protein</fullName>
    </submittedName>
</protein>
<sequence length="187" mass="21267">MFLETQPKFQLLLAYPAYPAAEAVPEISAPSKRARFEAWGNEEWTLGIFRSEAVGFVRPCLLVVKNFPKANIGLQAWNWSRYRRSMNLFITRIGTKKVPAGDTCRFWRTGAITGCVFGGPGCWEGRVRKQQSFTLVMEENETEKSRRLGERSLMAVAQGNSQEWRRPDGKEGDDDAVFELLHHQVAL</sequence>